<protein>
    <submittedName>
        <fullName evidence="1">Uncharacterized protein</fullName>
    </submittedName>
</protein>
<dbReference type="RefSeq" id="WP_188321893.1">
    <property type="nucleotide sequence ID" value="NZ_CP060203.1"/>
</dbReference>
<evidence type="ECO:0000313" key="2">
    <source>
        <dbReference type="Proteomes" id="UP000516438"/>
    </source>
</evidence>
<reference evidence="1 2" key="1">
    <citation type="submission" date="2020-07" db="EMBL/GenBank/DDBJ databases">
        <title>Complete genome and description of Chryseobacterium manosquense strain Marseille-Q2069 sp. nov.</title>
        <authorList>
            <person name="Boxberger M."/>
        </authorList>
    </citation>
    <scope>NUCLEOTIDE SEQUENCE [LARGE SCALE GENOMIC DNA]</scope>
    <source>
        <strain evidence="1 2">Marseille-Q2069</strain>
    </source>
</reference>
<gene>
    <name evidence="1" type="ORF">H0S70_04830</name>
</gene>
<accession>A0A7H1DZ96</accession>
<dbReference type="Proteomes" id="UP000516438">
    <property type="component" value="Chromosome"/>
</dbReference>
<proteinExistence type="predicted"/>
<sequence length="101" mass="12196">MAGFIFLKIEELYLYKILILKTIEPKQWHNETKEEILESLMKLEEDIKNGRVHDYQTVMEEARNRLQKYRDEKQKKTPQSDFAESIRNELKFLSQNSYGIL</sequence>
<organism evidence="1 2">
    <name type="scientific">Chryseobacterium manosquense</name>
    <dbReference type="NCBI Taxonomy" id="2754694"/>
    <lineage>
        <taxon>Bacteria</taxon>
        <taxon>Pseudomonadati</taxon>
        <taxon>Bacteroidota</taxon>
        <taxon>Flavobacteriia</taxon>
        <taxon>Flavobacteriales</taxon>
        <taxon>Weeksellaceae</taxon>
        <taxon>Chryseobacterium group</taxon>
        <taxon>Chryseobacterium</taxon>
    </lineage>
</organism>
<name>A0A7H1DZ96_9FLAO</name>
<dbReference type="EMBL" id="CP060203">
    <property type="protein sequence ID" value="QNS42304.1"/>
    <property type="molecule type" value="Genomic_DNA"/>
</dbReference>
<dbReference type="AlphaFoldDB" id="A0A7H1DZ96"/>
<dbReference type="KEGG" id="cmaq:H0S70_04830"/>
<keyword evidence="2" id="KW-1185">Reference proteome</keyword>
<evidence type="ECO:0000313" key="1">
    <source>
        <dbReference type="EMBL" id="QNS42304.1"/>
    </source>
</evidence>